<reference evidence="3" key="1">
    <citation type="submission" date="2021-01" db="EMBL/GenBank/DDBJ databases">
        <authorList>
            <person name="Corre E."/>
            <person name="Pelletier E."/>
            <person name="Niang G."/>
            <person name="Scheremetjew M."/>
            <person name="Finn R."/>
            <person name="Kale V."/>
            <person name="Holt S."/>
            <person name="Cochrane G."/>
            <person name="Meng A."/>
            <person name="Brown T."/>
            <person name="Cohen L."/>
        </authorList>
    </citation>
    <scope>NUCLEOTIDE SEQUENCE</scope>
    <source>
        <strain evidence="3">MM31A-1</strain>
    </source>
</reference>
<feature type="domain" description="Helicase-associated" evidence="2">
    <location>
        <begin position="124"/>
        <end position="195"/>
    </location>
</feature>
<feature type="region of interest" description="Disordered" evidence="1">
    <location>
        <begin position="375"/>
        <end position="413"/>
    </location>
</feature>
<dbReference type="PANTHER" id="PTHR37066">
    <property type="entry name" value="HELICASE-ASSOCIATED"/>
    <property type="match status" value="1"/>
</dbReference>
<proteinExistence type="predicted"/>
<feature type="region of interest" description="Disordered" evidence="1">
    <location>
        <begin position="939"/>
        <end position="1020"/>
    </location>
</feature>
<feature type="region of interest" description="Disordered" evidence="1">
    <location>
        <begin position="1"/>
        <end position="31"/>
    </location>
</feature>
<feature type="region of interest" description="Disordered" evidence="1">
    <location>
        <begin position="58"/>
        <end position="97"/>
    </location>
</feature>
<feature type="compositionally biased region" description="Low complexity" evidence="1">
    <location>
        <begin position="74"/>
        <end position="88"/>
    </location>
</feature>
<feature type="compositionally biased region" description="Polar residues" evidence="1">
    <location>
        <begin position="63"/>
        <end position="73"/>
    </location>
</feature>
<accession>A0A7S3QCY2</accession>
<feature type="compositionally biased region" description="Acidic residues" evidence="1">
    <location>
        <begin position="950"/>
        <end position="973"/>
    </location>
</feature>
<feature type="domain" description="Helicase-associated" evidence="2">
    <location>
        <begin position="293"/>
        <end position="366"/>
    </location>
</feature>
<dbReference type="EMBL" id="HBIO01023196">
    <property type="protein sequence ID" value="CAE0472976.1"/>
    <property type="molecule type" value="Transcribed_RNA"/>
</dbReference>
<dbReference type="InterPro" id="IPR005114">
    <property type="entry name" value="Helicase_assoc"/>
</dbReference>
<evidence type="ECO:0000313" key="3">
    <source>
        <dbReference type="EMBL" id="CAE0472976.1"/>
    </source>
</evidence>
<dbReference type="PANTHER" id="PTHR37066:SF1">
    <property type="entry name" value="LNS2_PITP DOMAIN-CONTAINING PROTEIN"/>
    <property type="match status" value="1"/>
</dbReference>
<protein>
    <recommendedName>
        <fullName evidence="2">Helicase-associated domain-containing protein</fullName>
    </recommendedName>
</protein>
<evidence type="ECO:0000256" key="1">
    <source>
        <dbReference type="SAM" id="MobiDB-lite"/>
    </source>
</evidence>
<name>A0A7S3QCY2_9STRA</name>
<evidence type="ECO:0000259" key="2">
    <source>
        <dbReference type="Pfam" id="PF03457"/>
    </source>
</evidence>
<dbReference type="Pfam" id="PF03457">
    <property type="entry name" value="HA"/>
    <property type="match status" value="2"/>
</dbReference>
<gene>
    <name evidence="3" type="ORF">CDEB00056_LOCUS17829</name>
</gene>
<dbReference type="AlphaFoldDB" id="A0A7S3QCY2"/>
<organism evidence="3">
    <name type="scientific">Chaetoceros debilis</name>
    <dbReference type="NCBI Taxonomy" id="122233"/>
    <lineage>
        <taxon>Eukaryota</taxon>
        <taxon>Sar</taxon>
        <taxon>Stramenopiles</taxon>
        <taxon>Ochrophyta</taxon>
        <taxon>Bacillariophyta</taxon>
        <taxon>Coscinodiscophyceae</taxon>
        <taxon>Chaetocerotophycidae</taxon>
        <taxon>Chaetocerotales</taxon>
        <taxon>Chaetocerotaceae</taxon>
        <taxon>Chaetoceros</taxon>
    </lineage>
</organism>
<feature type="compositionally biased region" description="Acidic residues" evidence="1">
    <location>
        <begin position="984"/>
        <end position="1020"/>
    </location>
</feature>
<sequence length="1020" mass="114713">MGTQPLNIMINKSPEHGPAPEHPPTKAAKSDNRKATYACQSIFIIAAACAVASKATSVSSFTPSTPGLSTRIYQQTHSSSSSTSQSLSPPNLVKTPTFISRTPTRKTALFANINTGTKKKSDSTEWNALLASFQMYKAAYGDLKVPSRFVVPSMPPWPESGWGLKLGQRVASIRSTGKYVDDDDERRKVLDDMGFLWRLRAPSPDKKVDVTFEQIYDALVTYRKEIQTDESLTVPTNFIVPNYDPWPEASRGMPLGKKIPTVRSKAYLKANPGAKEKLSEIGFEFDGKVAANDARFNNVYDALVRYKEINGDLLVPQPFIVAEGSSDWEERFWGLRLGARVNAIRSQGTFVKTNPSRKELLNKLGFEWELPSAGKKRGRKKKTEVEALSGPAPPGLLDGATETPVEEKNEDPEVAPAVPVYRENVFKVGNEPDAPTWGFEDEEVEKQATLEQQAAEEEFRPAKNLNTTLTEAAAMAKSVGVIEDLGQGKRVTKGSIHKEIPWFNDDFGEDFVFEDVVEALTFYKESYGSFDKLDVDFVVPEPTLGSDFDIEASADAAAAIAKAESMGEDSDALIAAEIERMELELSGGVPEAEEDEDSVKWPEHLSSMKLGHITSRIRDGSLEVRHLEERKSQLDKIGFDWGSDRKFLDVPFEKSMCAMFAYFLVRGDLFVYEDFVMPGDKPWPKALAGFELGKAVKRIRELQNFFEAYHPEKVKLLRRVEFVWFPELSLPLNPEEGPESWEDTFVEGVGHPFYQLNEPSVGTIERLQAMGPAEDEGKVNKSRYDYTEVAEFWERGDITDTGKESERPDWRPAEWLWFNGFGQLADEHEERYGIGAGLEMMRLIEDFNAGKIDEADFDKRGGAAILLWEEEQLKSEAISAGIEVLPDDTMTSIIDRIKNDPQFDELDDDSEYKKMIEDELDADDARDALIKKMDEELEVEQQSSMAVAAVEEETLDEDDDEEYEWEYDDEEDEIAPKKKKPASDDDDDDDVEFVDDDEEEEDEVEEDDDDDDFGIDEEDI</sequence>